<dbReference type="InterPro" id="IPR002145">
    <property type="entry name" value="CopG"/>
</dbReference>
<dbReference type="AlphaFoldDB" id="A0A0M4QQ08"/>
<dbReference type="Pfam" id="PF01402">
    <property type="entry name" value="RHH_1"/>
    <property type="match status" value="1"/>
</dbReference>
<evidence type="ECO:0000313" key="3">
    <source>
        <dbReference type="Proteomes" id="UP000062833"/>
    </source>
</evidence>
<dbReference type="SUPFAM" id="SSF47598">
    <property type="entry name" value="Ribbon-helix-helix"/>
    <property type="match status" value="1"/>
</dbReference>
<accession>A0A0M4QQ08</accession>
<reference evidence="3" key="1">
    <citation type="submission" date="2015-09" db="EMBL/GenBank/DDBJ databases">
        <title>Complete genome of Arthrobacter alpinus strain R3.8.</title>
        <authorList>
            <person name="See-Too W.S."/>
            <person name="Chan K.G."/>
        </authorList>
    </citation>
    <scope>NUCLEOTIDE SEQUENCE [LARGE SCALE GENOMIC DNA]</scope>
    <source>
        <strain evidence="3">R3.8</strain>
    </source>
</reference>
<dbReference type="Proteomes" id="UP000062833">
    <property type="component" value="Chromosome"/>
</dbReference>
<dbReference type="EMBL" id="CP012677">
    <property type="protein sequence ID" value="ALE93760.1"/>
    <property type="molecule type" value="Genomic_DNA"/>
</dbReference>
<dbReference type="KEGG" id="aaq:AOC05_17865"/>
<proteinExistence type="predicted"/>
<dbReference type="PATRIC" id="fig|656366.3.peg.3843"/>
<evidence type="ECO:0000313" key="2">
    <source>
        <dbReference type="EMBL" id="ALE93760.1"/>
    </source>
</evidence>
<name>A0A0M4QQ08_9MICC</name>
<feature type="domain" description="Ribbon-helix-helix protein CopG" evidence="1">
    <location>
        <begin position="2"/>
        <end position="40"/>
    </location>
</feature>
<gene>
    <name evidence="2" type="ORF">AOC05_17865</name>
</gene>
<dbReference type="GO" id="GO:0006355">
    <property type="term" value="P:regulation of DNA-templated transcription"/>
    <property type="evidence" value="ECO:0007669"/>
    <property type="project" value="InterPro"/>
</dbReference>
<keyword evidence="3" id="KW-1185">Reference proteome</keyword>
<evidence type="ECO:0000259" key="1">
    <source>
        <dbReference type="Pfam" id="PF01402"/>
    </source>
</evidence>
<dbReference type="CDD" id="cd22233">
    <property type="entry name" value="RHH_CopAso-like"/>
    <property type="match status" value="1"/>
</dbReference>
<dbReference type="RefSeq" id="WP_062008937.1">
    <property type="nucleotide sequence ID" value="NZ_CP012677.1"/>
</dbReference>
<protein>
    <recommendedName>
        <fullName evidence="1">Ribbon-helix-helix protein CopG domain-containing protein</fullName>
    </recommendedName>
</protein>
<sequence>MPTTVRLPHETEERLDRLAASTGRPKSFYLRELITNGLDKLEWEYSVAQKATDIRAGRRETVSSDDVKVELGLGG</sequence>
<organism evidence="2 3">
    <name type="scientific">Arthrobacter alpinus</name>
    <dbReference type="NCBI Taxonomy" id="656366"/>
    <lineage>
        <taxon>Bacteria</taxon>
        <taxon>Bacillati</taxon>
        <taxon>Actinomycetota</taxon>
        <taxon>Actinomycetes</taxon>
        <taxon>Micrococcales</taxon>
        <taxon>Micrococcaceae</taxon>
        <taxon>Arthrobacter</taxon>
    </lineage>
</organism>
<dbReference type="InterPro" id="IPR010985">
    <property type="entry name" value="Ribbon_hlx_hlx"/>
</dbReference>
<dbReference type="OrthoDB" id="9812023at2"/>